<sequence>MRTLEFTRREMEYLIDNCNFSEREEMVFRLRCKKYTLEKIAEKIHVCYKTAYRDNKKVKEKIMKIL</sequence>
<dbReference type="EMBL" id="AQFT01000140">
    <property type="protein sequence ID" value="EMZ20758.1"/>
    <property type="molecule type" value="Genomic_DNA"/>
</dbReference>
<dbReference type="PATRIC" id="fig|1235802.3.peg.5135"/>
<evidence type="ECO:0000313" key="1">
    <source>
        <dbReference type="EMBL" id="EMZ20758.1"/>
    </source>
</evidence>
<organism evidence="1 2">
    <name type="scientific">Eubacterium plexicaudatum ASF492</name>
    <dbReference type="NCBI Taxonomy" id="1235802"/>
    <lineage>
        <taxon>Bacteria</taxon>
        <taxon>Bacillati</taxon>
        <taxon>Bacillota</taxon>
        <taxon>Clostridia</taxon>
        <taxon>Eubacteriales</taxon>
        <taxon>Eubacteriaceae</taxon>
        <taxon>Eubacterium</taxon>
    </lineage>
</organism>
<protein>
    <recommendedName>
        <fullName evidence="3">HTH luxR-type domain-containing protein</fullName>
    </recommendedName>
</protein>
<keyword evidence="2" id="KW-1185">Reference proteome</keyword>
<dbReference type="Proteomes" id="UP000012589">
    <property type="component" value="Unassembled WGS sequence"/>
</dbReference>
<dbReference type="STRING" id="1235802.C823_04876"/>
<evidence type="ECO:0008006" key="3">
    <source>
        <dbReference type="Google" id="ProtNLM"/>
    </source>
</evidence>
<comment type="caution">
    <text evidence="1">The sequence shown here is derived from an EMBL/GenBank/DDBJ whole genome shotgun (WGS) entry which is preliminary data.</text>
</comment>
<accession>N2A2P8</accession>
<evidence type="ECO:0000313" key="2">
    <source>
        <dbReference type="Proteomes" id="UP000012589"/>
    </source>
</evidence>
<reference evidence="1 2" key="1">
    <citation type="journal article" date="2014" name="Genome Announc.">
        <title>Draft genome sequences of the altered schaedler flora, a defined bacterial community from gnotobiotic mice.</title>
        <authorList>
            <person name="Wannemuehler M.J."/>
            <person name="Overstreet A.M."/>
            <person name="Ward D.V."/>
            <person name="Phillips G.J."/>
        </authorList>
    </citation>
    <scope>NUCLEOTIDE SEQUENCE [LARGE SCALE GENOMIC DNA]</scope>
    <source>
        <strain evidence="1 2">ASF492</strain>
    </source>
</reference>
<name>N2A2P8_9FIRM</name>
<proteinExistence type="predicted"/>
<gene>
    <name evidence="1" type="ORF">C823_04876</name>
</gene>
<dbReference type="AlphaFoldDB" id="N2A2P8"/>
<dbReference type="HOGENOM" id="CLU_205191_0_0_9"/>